<keyword evidence="5" id="KW-0560">Oxidoreductase</keyword>
<name>A0A9Q0W1M5_9ROSI</name>
<proteinExistence type="inferred from homology"/>
<dbReference type="Gene3D" id="3.50.50.60">
    <property type="entry name" value="FAD/NAD(P)-binding domain"/>
    <property type="match status" value="1"/>
</dbReference>
<dbReference type="EMBL" id="JAPFFM010000006">
    <property type="protein sequence ID" value="KAJ6758737.1"/>
    <property type="molecule type" value="Genomic_DNA"/>
</dbReference>
<dbReference type="PANTHER" id="PTHR10961">
    <property type="entry name" value="PEROXISOMAL SARCOSINE OXIDASE"/>
    <property type="match status" value="1"/>
</dbReference>
<reference evidence="7" key="2">
    <citation type="journal article" date="2023" name="Int. J. Mol. Sci.">
        <title>De Novo Assembly and Annotation of 11 Diverse Shrub Willow (Salix) Genomes Reveals Novel Gene Organization in Sex-Linked Regions.</title>
        <authorList>
            <person name="Hyden B."/>
            <person name="Feng K."/>
            <person name="Yates T.B."/>
            <person name="Jawdy S."/>
            <person name="Cereghino C."/>
            <person name="Smart L.B."/>
            <person name="Muchero W."/>
        </authorList>
    </citation>
    <scope>NUCLEOTIDE SEQUENCE</scope>
    <source>
        <tissue evidence="7">Shoot tip</tissue>
    </source>
</reference>
<evidence type="ECO:0000313" key="7">
    <source>
        <dbReference type="EMBL" id="KAJ6758737.1"/>
    </source>
</evidence>
<accession>A0A9Q0W1M5</accession>
<dbReference type="PANTHER" id="PTHR10961:SF7">
    <property type="entry name" value="FAD DEPENDENT OXIDOREDUCTASE DOMAIN-CONTAINING PROTEIN"/>
    <property type="match status" value="1"/>
</dbReference>
<keyword evidence="3" id="KW-0285">Flavoprotein</keyword>
<dbReference type="InterPro" id="IPR045170">
    <property type="entry name" value="MTOX"/>
</dbReference>
<evidence type="ECO:0000256" key="4">
    <source>
        <dbReference type="ARBA" id="ARBA00022827"/>
    </source>
</evidence>
<evidence type="ECO:0000313" key="8">
    <source>
        <dbReference type="Proteomes" id="UP001151752"/>
    </source>
</evidence>
<protein>
    <submittedName>
        <fullName evidence="7">PEROXISOMAL SARCOSINE OXIDASE</fullName>
    </submittedName>
</protein>
<evidence type="ECO:0000256" key="2">
    <source>
        <dbReference type="ARBA" id="ARBA00010989"/>
    </source>
</evidence>
<organism evidence="7 8">
    <name type="scientific">Salix koriyanagi</name>
    <dbReference type="NCBI Taxonomy" id="2511006"/>
    <lineage>
        <taxon>Eukaryota</taxon>
        <taxon>Viridiplantae</taxon>
        <taxon>Streptophyta</taxon>
        <taxon>Embryophyta</taxon>
        <taxon>Tracheophyta</taxon>
        <taxon>Spermatophyta</taxon>
        <taxon>Magnoliopsida</taxon>
        <taxon>eudicotyledons</taxon>
        <taxon>Gunneridae</taxon>
        <taxon>Pentapetalae</taxon>
        <taxon>rosids</taxon>
        <taxon>fabids</taxon>
        <taxon>Malpighiales</taxon>
        <taxon>Salicaceae</taxon>
        <taxon>Saliceae</taxon>
        <taxon>Salix</taxon>
    </lineage>
</organism>
<comment type="similarity">
    <text evidence="2">Belongs to the MSOX/MTOX family.</text>
</comment>
<dbReference type="SUPFAM" id="SSF51905">
    <property type="entry name" value="FAD/NAD(P)-binding domain"/>
    <property type="match status" value="1"/>
</dbReference>
<dbReference type="GO" id="GO:0008115">
    <property type="term" value="F:sarcosine oxidase activity"/>
    <property type="evidence" value="ECO:0007669"/>
    <property type="project" value="TreeGrafter"/>
</dbReference>
<reference evidence="7" key="1">
    <citation type="submission" date="2022-11" db="EMBL/GenBank/DDBJ databases">
        <authorList>
            <person name="Hyden B.L."/>
            <person name="Feng K."/>
            <person name="Yates T."/>
            <person name="Jawdy S."/>
            <person name="Smart L.B."/>
            <person name="Muchero W."/>
        </authorList>
    </citation>
    <scope>NUCLEOTIDE SEQUENCE</scope>
    <source>
        <tissue evidence="7">Shoot tip</tissue>
    </source>
</reference>
<dbReference type="InterPro" id="IPR036188">
    <property type="entry name" value="FAD/NAD-bd_sf"/>
</dbReference>
<evidence type="ECO:0000256" key="1">
    <source>
        <dbReference type="ARBA" id="ARBA00001974"/>
    </source>
</evidence>
<evidence type="ECO:0000256" key="5">
    <source>
        <dbReference type="ARBA" id="ARBA00023002"/>
    </source>
</evidence>
<evidence type="ECO:0000259" key="6">
    <source>
        <dbReference type="Pfam" id="PF01266"/>
    </source>
</evidence>
<feature type="domain" description="FAD dependent oxidoreductase" evidence="6">
    <location>
        <begin position="92"/>
        <end position="197"/>
    </location>
</feature>
<gene>
    <name evidence="7" type="ORF">OIU74_025401</name>
</gene>
<dbReference type="Gene3D" id="3.30.9.10">
    <property type="entry name" value="D-Amino Acid Oxidase, subunit A, domain 2"/>
    <property type="match status" value="1"/>
</dbReference>
<dbReference type="Pfam" id="PF01266">
    <property type="entry name" value="DAO"/>
    <property type="match status" value="1"/>
</dbReference>
<evidence type="ECO:0000256" key="3">
    <source>
        <dbReference type="ARBA" id="ARBA00022630"/>
    </source>
</evidence>
<dbReference type="GO" id="GO:0050660">
    <property type="term" value="F:flavin adenine dinucleotide binding"/>
    <property type="evidence" value="ECO:0007669"/>
    <property type="project" value="InterPro"/>
</dbReference>
<dbReference type="Proteomes" id="UP001151752">
    <property type="component" value="Chromosome 18"/>
</dbReference>
<dbReference type="InterPro" id="IPR006076">
    <property type="entry name" value="FAD-dep_OxRdtase"/>
</dbReference>
<sequence>MISCTTVDPRMGSHVLYGQPTRKTTTVTWSWSRHKVGSRPSQKSATRFISKPSNLIWARPITRVSWRLSLAARKSPSLIRSCTDSKWLTDSPAGLPYRRAGSGVLTEVGGVIKPTKAVSMFQALAFQKGAVLRDNMEVKNIVKDEVKGGVNVVVADGEKFWGKKCVVTAGAWMSKLVKTVSGLQLPIQALETAVCYWRIKEGHEAKFAIGSDFPYVCKLRRALHIRHAVVGVSGIAQDCRAWRVPL</sequence>
<comment type="caution">
    <text evidence="7">The sequence shown here is derived from an EMBL/GenBank/DDBJ whole genome shotgun (WGS) entry which is preliminary data.</text>
</comment>
<keyword evidence="8" id="KW-1185">Reference proteome</keyword>
<keyword evidence="4" id="KW-0274">FAD</keyword>
<comment type="cofactor">
    <cofactor evidence="1">
        <name>FAD</name>
        <dbReference type="ChEBI" id="CHEBI:57692"/>
    </cofactor>
</comment>
<dbReference type="AlphaFoldDB" id="A0A9Q0W1M5"/>